<dbReference type="RefSeq" id="WP_035843031.1">
    <property type="nucleotide sequence ID" value="NZ_BNAB01000004.1"/>
</dbReference>
<evidence type="ECO:0000313" key="5">
    <source>
        <dbReference type="Proteomes" id="UP000199541"/>
    </source>
</evidence>
<evidence type="ECO:0000256" key="1">
    <source>
        <dbReference type="SAM" id="MobiDB-lite"/>
    </source>
</evidence>
<keyword evidence="2" id="KW-0812">Transmembrane</keyword>
<comment type="caution">
    <text evidence="3">The sequence shown here is derived from an EMBL/GenBank/DDBJ whole genome shotgun (WGS) entry which is preliminary data.</text>
</comment>
<dbReference type="EMBL" id="BNAB01000004">
    <property type="protein sequence ID" value="GHE00259.1"/>
    <property type="molecule type" value="Genomic_DNA"/>
</dbReference>
<accession>A0AAN4UPS6</accession>
<dbReference type="EMBL" id="FNOB01000005">
    <property type="protein sequence ID" value="SDW64758.1"/>
    <property type="molecule type" value="Genomic_DNA"/>
</dbReference>
<dbReference type="AlphaFoldDB" id="A0AAN4UPS6"/>
<feature type="transmembrane region" description="Helical" evidence="2">
    <location>
        <begin position="339"/>
        <end position="361"/>
    </location>
</feature>
<reference evidence="3" key="1">
    <citation type="journal article" date="2014" name="Int. J. Syst. Evol. Microbiol.">
        <title>Complete genome sequence of Corynebacterium casei LMG S-19264T (=DSM 44701T), isolated from a smear-ripened cheese.</title>
        <authorList>
            <consortium name="US DOE Joint Genome Institute (JGI-PGF)"/>
            <person name="Walter F."/>
            <person name="Albersmeier A."/>
            <person name="Kalinowski J."/>
            <person name="Ruckert C."/>
        </authorList>
    </citation>
    <scope>NUCLEOTIDE SEQUENCE</scope>
    <source>
        <strain evidence="3">CGMCC 1.10859</strain>
    </source>
</reference>
<keyword evidence="2" id="KW-0472">Membrane</keyword>
<proteinExistence type="predicted"/>
<feature type="transmembrane region" description="Helical" evidence="2">
    <location>
        <begin position="301"/>
        <end position="327"/>
    </location>
</feature>
<name>A0AAN4UPS6_9RHOB</name>
<keyword evidence="2" id="KW-1133">Transmembrane helix</keyword>
<dbReference type="Proteomes" id="UP000199541">
    <property type="component" value="Unassembled WGS sequence"/>
</dbReference>
<keyword evidence="5" id="KW-1185">Reference proteome</keyword>
<reference evidence="4 5" key="2">
    <citation type="submission" date="2016-10" db="EMBL/GenBank/DDBJ databases">
        <authorList>
            <person name="Varghese N."/>
            <person name="Submissions S."/>
        </authorList>
    </citation>
    <scope>NUCLEOTIDE SEQUENCE [LARGE SCALE GENOMIC DNA]</scope>
    <source>
        <strain evidence="4 5">DSM 24802</strain>
    </source>
</reference>
<organism evidence="3 6">
    <name type="scientific">Allgaiera indica</name>
    <dbReference type="NCBI Taxonomy" id="765699"/>
    <lineage>
        <taxon>Bacteria</taxon>
        <taxon>Pseudomonadati</taxon>
        <taxon>Pseudomonadota</taxon>
        <taxon>Alphaproteobacteria</taxon>
        <taxon>Rhodobacterales</taxon>
        <taxon>Paracoccaceae</taxon>
        <taxon>Allgaiera</taxon>
    </lineage>
</organism>
<sequence>MYDAMNLQATSTSVSLLYKERPVLNFAAYVTRMEKALRGTFEDTMQLSWDHDDVVVIDIDGSRVLLGYWEATEAGDIQREGCAAAVVLSVGPGPDWRAETRLSRYRKALCKSVAAGIIERHPADLVLWKDLQGVFTIEDFDLMIDQAVDTWHGQETEAIIPGGMDDIPGAEAEIAIEAEAEAKAMAADNGDVDAETPRRGAGRFGAMPVRRLMERLETEIPDNAPMRLPDMPAPLAESADQADDTESPSALEIAARADFAKLIANDMPDLPAPDLPQLDRIRDALYPADVEEDRPELVQRLAIYTANTTLMLVALPVGAALMTYNVLGREDAKLTARAMALTGAAIGLMHSSFGLALMHLVS</sequence>
<protein>
    <submittedName>
        <fullName evidence="3">Uncharacterized protein</fullName>
    </submittedName>
</protein>
<evidence type="ECO:0000256" key="2">
    <source>
        <dbReference type="SAM" id="Phobius"/>
    </source>
</evidence>
<evidence type="ECO:0000313" key="6">
    <source>
        <dbReference type="Proteomes" id="UP000634647"/>
    </source>
</evidence>
<dbReference type="Proteomes" id="UP000634647">
    <property type="component" value="Unassembled WGS sequence"/>
</dbReference>
<reference evidence="3" key="3">
    <citation type="submission" date="2023-06" db="EMBL/GenBank/DDBJ databases">
        <authorList>
            <person name="Sun Q."/>
            <person name="Zhou Y."/>
        </authorList>
    </citation>
    <scope>NUCLEOTIDE SEQUENCE</scope>
    <source>
        <strain evidence="3">CGMCC 1.10859</strain>
    </source>
</reference>
<gene>
    <name evidence="3" type="ORF">GCM10008024_11050</name>
    <name evidence="4" type="ORF">SAMN05444006_105207</name>
</gene>
<evidence type="ECO:0000313" key="3">
    <source>
        <dbReference type="EMBL" id="GHE00259.1"/>
    </source>
</evidence>
<feature type="region of interest" description="Disordered" evidence="1">
    <location>
        <begin position="222"/>
        <end position="248"/>
    </location>
</feature>
<evidence type="ECO:0000313" key="4">
    <source>
        <dbReference type="EMBL" id="SDW64758.1"/>
    </source>
</evidence>